<dbReference type="AlphaFoldDB" id="A0A2P5FZ72"/>
<dbReference type="Gene3D" id="1.10.10.60">
    <property type="entry name" value="Homeodomain-like"/>
    <property type="match status" value="1"/>
</dbReference>
<dbReference type="EMBL" id="JXTC01000003">
    <property type="protein sequence ID" value="POO03059.1"/>
    <property type="molecule type" value="Genomic_DNA"/>
</dbReference>
<dbReference type="PROSITE" id="PS51998">
    <property type="entry name" value="DEK_C"/>
    <property type="match status" value="1"/>
</dbReference>
<reference evidence="4" key="1">
    <citation type="submission" date="2016-06" db="EMBL/GenBank/DDBJ databases">
        <title>Parallel loss of symbiosis genes in relatives of nitrogen-fixing non-legume Parasponia.</title>
        <authorList>
            <person name="Van Velzen R."/>
            <person name="Holmer R."/>
            <person name="Bu F."/>
            <person name="Rutten L."/>
            <person name="Van Zeijl A."/>
            <person name="Liu W."/>
            <person name="Santuari L."/>
            <person name="Cao Q."/>
            <person name="Sharma T."/>
            <person name="Shen D."/>
            <person name="Roswanjaya Y."/>
            <person name="Wardhani T."/>
            <person name="Kalhor M.S."/>
            <person name="Jansen J."/>
            <person name="Van den Hoogen J."/>
            <person name="Gungor B."/>
            <person name="Hartog M."/>
            <person name="Hontelez J."/>
            <person name="Verver J."/>
            <person name="Yang W.-C."/>
            <person name="Schijlen E."/>
            <person name="Repin R."/>
            <person name="Schilthuizen M."/>
            <person name="Schranz E."/>
            <person name="Heidstra R."/>
            <person name="Miyata K."/>
            <person name="Fedorova E."/>
            <person name="Kohlen W."/>
            <person name="Bisseling T."/>
            <person name="Smit S."/>
            <person name="Geurts R."/>
        </authorList>
    </citation>
    <scope>NUCLEOTIDE SEQUENCE [LARGE SCALE GENOMIC DNA]</scope>
    <source>
        <strain evidence="4">cv. RG33-2</strain>
    </source>
</reference>
<dbReference type="Proteomes" id="UP000237000">
    <property type="component" value="Unassembled WGS sequence"/>
</dbReference>
<name>A0A2P5FZ72_TREOI</name>
<protein>
    <submittedName>
        <fullName evidence="3">SWIB/MDM2 domain containing protein</fullName>
    </submittedName>
</protein>
<dbReference type="SUPFAM" id="SSF109715">
    <property type="entry name" value="DEK C-terminal domain"/>
    <property type="match status" value="1"/>
</dbReference>
<evidence type="ECO:0000259" key="2">
    <source>
        <dbReference type="PROSITE" id="PS51998"/>
    </source>
</evidence>
<gene>
    <name evidence="3" type="ORF">TorRG33x02_011200</name>
</gene>
<dbReference type="InterPro" id="IPR014876">
    <property type="entry name" value="DEK_C"/>
</dbReference>
<dbReference type="STRING" id="63057.A0A2P5FZ72"/>
<feature type="compositionally biased region" description="Acidic residues" evidence="1">
    <location>
        <begin position="87"/>
        <end position="103"/>
    </location>
</feature>
<dbReference type="Pfam" id="PF08766">
    <property type="entry name" value="DEK_C"/>
    <property type="match status" value="1"/>
</dbReference>
<evidence type="ECO:0000256" key="1">
    <source>
        <dbReference type="SAM" id="MobiDB-lite"/>
    </source>
</evidence>
<dbReference type="OrthoDB" id="1747157at2759"/>
<accession>A0A2P5FZ72</accession>
<feature type="region of interest" description="Disordered" evidence="1">
    <location>
        <begin position="57"/>
        <end position="152"/>
    </location>
</feature>
<comment type="caution">
    <text evidence="3">The sequence shown here is derived from an EMBL/GenBank/DDBJ whole genome shotgun (WGS) entry which is preliminary data.</text>
</comment>
<proteinExistence type="predicted"/>
<dbReference type="PANTHER" id="PTHR13844">
    <property type="entry name" value="SWI/SNF-RELATED MATRIX-ASSOCIATED ACTIN-DEPENDENT REGULATOR OF CHROMATIN SUBFAMILY D"/>
    <property type="match status" value="1"/>
</dbReference>
<organism evidence="3 4">
    <name type="scientific">Trema orientale</name>
    <name type="common">Charcoal tree</name>
    <name type="synonym">Celtis orientalis</name>
    <dbReference type="NCBI Taxonomy" id="63057"/>
    <lineage>
        <taxon>Eukaryota</taxon>
        <taxon>Viridiplantae</taxon>
        <taxon>Streptophyta</taxon>
        <taxon>Embryophyta</taxon>
        <taxon>Tracheophyta</taxon>
        <taxon>Spermatophyta</taxon>
        <taxon>Magnoliopsida</taxon>
        <taxon>eudicotyledons</taxon>
        <taxon>Gunneridae</taxon>
        <taxon>Pentapetalae</taxon>
        <taxon>rosids</taxon>
        <taxon>fabids</taxon>
        <taxon>Rosales</taxon>
        <taxon>Cannabaceae</taxon>
        <taxon>Trema</taxon>
    </lineage>
</organism>
<dbReference type="InParanoid" id="A0A2P5FZ72"/>
<keyword evidence="4" id="KW-1185">Reference proteome</keyword>
<feature type="compositionally biased region" description="Basic and acidic residues" evidence="1">
    <location>
        <begin position="143"/>
        <end position="152"/>
    </location>
</feature>
<feature type="compositionally biased region" description="Acidic residues" evidence="1">
    <location>
        <begin position="65"/>
        <end position="80"/>
    </location>
</feature>
<evidence type="ECO:0000313" key="3">
    <source>
        <dbReference type="EMBL" id="POO03059.1"/>
    </source>
</evidence>
<evidence type="ECO:0000313" key="4">
    <source>
        <dbReference type="Proteomes" id="UP000237000"/>
    </source>
</evidence>
<sequence length="152" mass="17016">MVSDADLVTRLRDILRNSDLDTTTPSSVRRQLEADFGVDLSDRKAFIREQIDIFLESHLAKPQDQEVEVEEEEEEEEEDQGDKGAEVAEDEDEADDEENEDESEGKGSGKGGSNKKDKVKKRGGFNKLCSLSPQLQEVVGEPELSRPESKSF</sequence>
<feature type="domain" description="DEK-C" evidence="2">
    <location>
        <begin position="1"/>
        <end position="56"/>
    </location>
</feature>